<sequence>MVFIESVELTNFKSYHHSRQIGPFLQTNAIVGPNGTGKSNILDAITFAFGDVSKNLRVDRLKDLIHFSSTDESETSCAVCVRLTFPSENKVYKFERRLRRSGADEFFIDSEKKDKQDYIKFLEGRGIFAKHDNFVIRQGSINKMIQDGDNNRTKFIDVVSGSSNLDQQCKRYQKEYEELVTDFKNHQNSAQQTGTELHRLSVAHEKRKDIEDDLQKLADVKTDYFLLQMYPVEKELETLESKFQKQKAKLEKDLTEPEDELHDAQVQKQEEVNTLLADTKQIKATKSLAETEYTTAKIQMDACNQQISYLQNKVSTNEKMLKAFQVKSQEKQDDRKEINRKIAELQKELDNLEADYRRRSQASLNENEMTQFYELSRFVDEDKISDDLRTKEEKLEIHLKELESYTGSLQMEEEKIAAKRRELSLLETNDPQQAELDSLRAQVNEIERDIEKIREDDRKKAEYTKELDELQYNLADRERAAEYTNKERIRDQIEKKLMENFPGQVFGILKNICTPIDESYTLAGARVFQKWKNAFVVDSGETAGLCIQILKRDKQGSQKFIPVDDSLRIRQITPDVQAILNSNKARLVRDCFNIRHENPLVGRAVDFVCGTILICDTAQQADDVAYNQGSRLTTVSKDGTLFNRNGKITGGCAALTQHGDPFNPTEVQTMVKRKAELIELIRAVPRSEGLILDKQARANQLRKFIEQLEKARPGLANDRAKRIEDINNFLQNSQAGLNDKRGKIESTETKIQETENEIRELKARKEALTRETFAEFCRKNRITDLSAFRNEDVQSQKAYSEKKTKISNEIKNLQSELQYITDIRSEERAQAEARLKSAKEEYDKLVKERDTARDLCDKKHSELVKAHQDSDEREKELEALIAELQDIKARMKKVKDVKNKIKKISKERDTSFENLMATLQRIFFECRIKQISLPLTNGDFENIDLYEPGDSDPISSSHGSRVAIFECKADYSRFNEVQDQLSDEDGRKRLISKKNKEINELERQLTVKESGALSVEDFNERIVKAREAEKVNMEKFDVLSKKLLDARRRLEGTKNERKNLFNATLKKMQKDVDYYYKLLYHDATAQAYLSVVGSEEPYNSKVLFDLVVPGKSRNSIDSLSGGEKAMAVLALLFAGKPKNVNCILMDEFDEALDRLNMLLVSRFIDTMSTRGIQFIFISHRLELYAYANRLIGSSIHCENACNFGSIIFTVDVRDYLGEIGRKQYDPDDEEELDRKREANEKFSKVVKIKDDITAVDESQNAEVGKFNHLYGGQDVKDFLKAIDEEECHNNLDVQGLMDLFNRMNFENF</sequence>
<dbReference type="WBParaSite" id="PS1159_v2.g1926.t1">
    <property type="protein sequence ID" value="PS1159_v2.g1926.t1"/>
    <property type="gene ID" value="PS1159_v2.g1926"/>
</dbReference>
<proteinExistence type="predicted"/>
<reference evidence="2" key="1">
    <citation type="submission" date="2022-11" db="UniProtKB">
        <authorList>
            <consortium name="WormBaseParasite"/>
        </authorList>
    </citation>
    <scope>IDENTIFICATION</scope>
</reference>
<evidence type="ECO:0000313" key="2">
    <source>
        <dbReference type="WBParaSite" id="PS1159_v2.g1926.t1"/>
    </source>
</evidence>
<accession>A0AC35FNJ2</accession>
<protein>
    <submittedName>
        <fullName evidence="2">Structural maintenance of chromosomes protein</fullName>
    </submittedName>
</protein>
<organism evidence="1 2">
    <name type="scientific">Panagrolaimus sp. PS1159</name>
    <dbReference type="NCBI Taxonomy" id="55785"/>
    <lineage>
        <taxon>Eukaryota</taxon>
        <taxon>Metazoa</taxon>
        <taxon>Ecdysozoa</taxon>
        <taxon>Nematoda</taxon>
        <taxon>Chromadorea</taxon>
        <taxon>Rhabditida</taxon>
        <taxon>Tylenchina</taxon>
        <taxon>Panagrolaimomorpha</taxon>
        <taxon>Panagrolaimoidea</taxon>
        <taxon>Panagrolaimidae</taxon>
        <taxon>Panagrolaimus</taxon>
    </lineage>
</organism>
<name>A0AC35FNJ2_9BILA</name>
<dbReference type="Proteomes" id="UP000887580">
    <property type="component" value="Unplaced"/>
</dbReference>
<evidence type="ECO:0000313" key="1">
    <source>
        <dbReference type="Proteomes" id="UP000887580"/>
    </source>
</evidence>